<dbReference type="STRING" id="420953.SAMN05192543_11248"/>
<dbReference type="PANTHER" id="PTHR35370">
    <property type="entry name" value="CYTOPLASMIC PROTEIN-RELATED-RELATED"/>
    <property type="match status" value="1"/>
</dbReference>
<gene>
    <name evidence="1" type="ORF">SAMN05192543_11248</name>
</gene>
<proteinExistence type="predicted"/>
<dbReference type="EMBL" id="FOQU01000012">
    <property type="protein sequence ID" value="SFJ85514.1"/>
    <property type="molecule type" value="Genomic_DNA"/>
</dbReference>
<dbReference type="Proteomes" id="UP000199548">
    <property type="component" value="Unassembled WGS sequence"/>
</dbReference>
<dbReference type="NCBIfam" id="TIGR03359">
    <property type="entry name" value="VI_chp_6"/>
    <property type="match status" value="1"/>
</dbReference>
<dbReference type="InterPro" id="IPR010272">
    <property type="entry name" value="T6SS_TssF"/>
</dbReference>
<dbReference type="Pfam" id="PF05947">
    <property type="entry name" value="T6SS_TssF"/>
    <property type="match status" value="1"/>
</dbReference>
<reference evidence="1 2" key="1">
    <citation type="submission" date="2016-10" db="EMBL/GenBank/DDBJ databases">
        <authorList>
            <person name="de Groot N.N."/>
        </authorList>
    </citation>
    <scope>NUCLEOTIDE SEQUENCE [LARGE SCALE GENOMIC DNA]</scope>
    <source>
        <strain evidence="1 2">LMG 23650</strain>
    </source>
</reference>
<dbReference type="PIRSF" id="PIRSF028304">
    <property type="entry name" value="UCP028304"/>
    <property type="match status" value="1"/>
</dbReference>
<keyword evidence="2" id="KW-1185">Reference proteome</keyword>
<evidence type="ECO:0000313" key="1">
    <source>
        <dbReference type="EMBL" id="SFJ85514.1"/>
    </source>
</evidence>
<dbReference type="PANTHER" id="PTHR35370:SF1">
    <property type="entry name" value="TYPE VI SECRETION SYSTEM COMPONENT TSSF1"/>
    <property type="match status" value="1"/>
</dbReference>
<accession>A0A1I3UQ86</accession>
<name>A0A1I3UQ86_9BURK</name>
<evidence type="ECO:0000313" key="2">
    <source>
        <dbReference type="Proteomes" id="UP000199548"/>
    </source>
</evidence>
<dbReference type="AlphaFoldDB" id="A0A1I3UQ86"/>
<protein>
    <submittedName>
        <fullName evidence="1">Type VI secretion system protein ImpG</fullName>
    </submittedName>
</protein>
<sequence>MSGDHSDDPHVERLLQSAALLAAHLDVKLENEYPEFTEPLLEVLYPEYLRPIPSCSIAFFQGDSVFDELTQPITVERGTQLLAQTGNCRFQTVYDVTLSPLRIAKARYAATVLAPADVLLPMDTNGILSITFAAGSDAAFPDMSVPRNLRIYLDGQPEVVAALTDALFLNVASAFVEADHHGRWKPLSRVPVRPVGIDEDPIIPNGSPTAFSLLTEYLTFPGKFNFIDVDFSMIARKAEPSRQLTLHLAIRDTRGAAFSPALNEIGEANFKLHCTPIVNLFRQKAVPIKIDGRSTPYPVLPRTRNQSAVEVYAIDKVHAVGGALNEAVILPYYELTHSSAPRLHIPHWIMSQSESSIDQGEGYEAGLSIVRSDGNPTIPDTDQLTLDVICTDRNLPSAMPFGASSGDLLNETGSLPCKISLLSRPTERVRLPRRDGSLWRLIEFLTPHPLQLSDTGLDELKRLFRQFTTGSSARAVYFDGLIALTQRASARWVPMKPSPRFVRGIELILTVDEQMFVSNSLGIFIAVMDRFFARYAPANSFVQLVVVAKDTKHEIQRCPLRQGTTALL</sequence>
<organism evidence="1 2">
    <name type="scientific">Paraburkholderia megapolitana</name>
    <dbReference type="NCBI Taxonomy" id="420953"/>
    <lineage>
        <taxon>Bacteria</taxon>
        <taxon>Pseudomonadati</taxon>
        <taxon>Pseudomonadota</taxon>
        <taxon>Betaproteobacteria</taxon>
        <taxon>Burkholderiales</taxon>
        <taxon>Burkholderiaceae</taxon>
        <taxon>Paraburkholderia</taxon>
    </lineage>
</organism>